<comment type="caution">
    <text evidence="3">The sequence shown here is derived from an EMBL/GenBank/DDBJ whole genome shotgun (WGS) entry which is preliminary data.</text>
</comment>
<reference evidence="3" key="2">
    <citation type="submission" date="2020-09" db="EMBL/GenBank/DDBJ databases">
        <authorList>
            <person name="Sun Q."/>
            <person name="Zhou Y."/>
        </authorList>
    </citation>
    <scope>NUCLEOTIDE SEQUENCE</scope>
    <source>
        <strain evidence="3">CGMCC 4.7201</strain>
    </source>
</reference>
<gene>
    <name evidence="3" type="ORF">GCM10012280_70680</name>
</gene>
<feature type="region of interest" description="Disordered" evidence="1">
    <location>
        <begin position="1"/>
        <end position="25"/>
    </location>
</feature>
<reference evidence="3" key="1">
    <citation type="journal article" date="2014" name="Int. J. Syst. Evol. Microbiol.">
        <title>Complete genome sequence of Corynebacterium casei LMG S-19264T (=DSM 44701T), isolated from a smear-ripened cheese.</title>
        <authorList>
            <consortium name="US DOE Joint Genome Institute (JGI-PGF)"/>
            <person name="Walter F."/>
            <person name="Albersmeier A."/>
            <person name="Kalinowski J."/>
            <person name="Ruckert C."/>
        </authorList>
    </citation>
    <scope>NUCLEOTIDE SEQUENCE</scope>
    <source>
        <strain evidence="3">CGMCC 4.7201</strain>
    </source>
</reference>
<keyword evidence="4" id="KW-1185">Reference proteome</keyword>
<accession>A0A918A011</accession>
<dbReference type="Proteomes" id="UP000641932">
    <property type="component" value="Unassembled WGS sequence"/>
</dbReference>
<dbReference type="EMBL" id="BMMS01000071">
    <property type="protein sequence ID" value="GGP00910.1"/>
    <property type="molecule type" value="Genomic_DNA"/>
</dbReference>
<evidence type="ECO:0000256" key="2">
    <source>
        <dbReference type="SAM" id="Phobius"/>
    </source>
</evidence>
<name>A0A918A011_9ACTN</name>
<keyword evidence="2" id="KW-0812">Transmembrane</keyword>
<evidence type="ECO:0008006" key="5">
    <source>
        <dbReference type="Google" id="ProtNLM"/>
    </source>
</evidence>
<evidence type="ECO:0000313" key="4">
    <source>
        <dbReference type="Proteomes" id="UP000641932"/>
    </source>
</evidence>
<feature type="transmembrane region" description="Helical" evidence="2">
    <location>
        <begin position="42"/>
        <end position="63"/>
    </location>
</feature>
<dbReference type="Gene3D" id="2.30.30.40">
    <property type="entry name" value="SH3 Domains"/>
    <property type="match status" value="1"/>
</dbReference>
<proteinExistence type="predicted"/>
<evidence type="ECO:0000256" key="1">
    <source>
        <dbReference type="SAM" id="MobiDB-lite"/>
    </source>
</evidence>
<evidence type="ECO:0000313" key="3">
    <source>
        <dbReference type="EMBL" id="GGP00910.1"/>
    </source>
</evidence>
<keyword evidence="2" id="KW-1133">Transmembrane helix</keyword>
<sequence>MVVDGGDTSAPRNPASPSDGEPARRPIPRMAAWLRGHGPETLIGGILIAVTTSVVGAVVTGMFDTGGDDDKPPTQATRVLVWAQGKVKEGPIAKSKNVTTAKPGNYYTGMCWTAGDKVTYREYSNDKWVRLQLPDSRTGYISAIFLKGNDQGGVPNEC</sequence>
<organism evidence="3 4">
    <name type="scientific">Wenjunlia tyrosinilytica</name>
    <dbReference type="NCBI Taxonomy" id="1544741"/>
    <lineage>
        <taxon>Bacteria</taxon>
        <taxon>Bacillati</taxon>
        <taxon>Actinomycetota</taxon>
        <taxon>Actinomycetes</taxon>
        <taxon>Kitasatosporales</taxon>
        <taxon>Streptomycetaceae</taxon>
        <taxon>Wenjunlia</taxon>
    </lineage>
</organism>
<protein>
    <recommendedName>
        <fullName evidence="5">SH3 domain-containing protein</fullName>
    </recommendedName>
</protein>
<keyword evidence="2" id="KW-0472">Membrane</keyword>
<dbReference type="AlphaFoldDB" id="A0A918A011"/>